<evidence type="ECO:0008006" key="3">
    <source>
        <dbReference type="Google" id="ProtNLM"/>
    </source>
</evidence>
<sequence>MIELKNKTKCNFVHLKSNDVSVGCGFIFDVNEETYCVTAGHVVFGKRFDKERNIDFFDINNNKLEKIERMSDITFAKNYDLALYKVYEDISNINKVRMCRSIVNSKLLSISYMKSSTLSDPFFLDIIKFNDELDDNIIRYSTKANSFSNFQDDEHGAEAMEGISGSPIVLCSWDNTIVFHGIVTKIPNKGVGDFIDARSLLPLKDLIAEIEFYDRDEFDSSHKLIRFNSKLFEKEKFNNWVDAWKELPLNKDYYNNLVKKLRAIHGEDFHAELHKELEKIMIGDECFTNVIEKNSTLYDSYQDIVETAERDKMEKHVSTRSEALGHYQNVYENHLRYINDDLSKYELSRTDKRKIAQYNIATWMAVCNLRFEIK</sequence>
<dbReference type="SUPFAM" id="SSF50494">
    <property type="entry name" value="Trypsin-like serine proteases"/>
    <property type="match status" value="1"/>
</dbReference>
<keyword evidence="2" id="KW-1185">Reference proteome</keyword>
<gene>
    <name evidence="1" type="ORF">PGX00_06900</name>
</gene>
<evidence type="ECO:0000313" key="1">
    <source>
        <dbReference type="EMBL" id="MDB1123402.1"/>
    </source>
</evidence>
<dbReference type="Proteomes" id="UP001210678">
    <property type="component" value="Unassembled WGS sequence"/>
</dbReference>
<comment type="caution">
    <text evidence="1">The sequence shown here is derived from an EMBL/GenBank/DDBJ whole genome shotgun (WGS) entry which is preliminary data.</text>
</comment>
<protein>
    <recommendedName>
        <fullName evidence="3">Trypsin-like peptidase domain-containing protein</fullName>
    </recommendedName>
</protein>
<accession>A0ABT4YPC1</accession>
<proteinExistence type="predicted"/>
<name>A0ABT4YPC1_9VIBR</name>
<organism evidence="1 2">
    <name type="scientific">Vibrio algarum</name>
    <dbReference type="NCBI Taxonomy" id="3020714"/>
    <lineage>
        <taxon>Bacteria</taxon>
        <taxon>Pseudomonadati</taxon>
        <taxon>Pseudomonadota</taxon>
        <taxon>Gammaproteobacteria</taxon>
        <taxon>Vibrionales</taxon>
        <taxon>Vibrionaceae</taxon>
        <taxon>Vibrio</taxon>
    </lineage>
</organism>
<dbReference type="RefSeq" id="WP_272133939.1">
    <property type="nucleotide sequence ID" value="NZ_JAQLOI010000001.1"/>
</dbReference>
<dbReference type="InterPro" id="IPR009003">
    <property type="entry name" value="Peptidase_S1_PA"/>
</dbReference>
<evidence type="ECO:0000313" key="2">
    <source>
        <dbReference type="Proteomes" id="UP001210678"/>
    </source>
</evidence>
<reference evidence="1 2" key="1">
    <citation type="submission" date="2023-01" db="EMBL/GenBank/DDBJ databases">
        <title>Vibrio sp. KJ40-1 sp.nov, isolated from marine algae.</title>
        <authorList>
            <person name="Butt M."/>
            <person name="Kim J.M.J."/>
            <person name="Jeon C.O.C."/>
        </authorList>
    </citation>
    <scope>NUCLEOTIDE SEQUENCE [LARGE SCALE GENOMIC DNA]</scope>
    <source>
        <strain evidence="1 2">KJ40-1</strain>
    </source>
</reference>
<dbReference type="EMBL" id="JAQLOI010000001">
    <property type="protein sequence ID" value="MDB1123402.1"/>
    <property type="molecule type" value="Genomic_DNA"/>
</dbReference>